<evidence type="ECO:0000313" key="3">
    <source>
        <dbReference type="Proteomes" id="UP000321571"/>
    </source>
</evidence>
<dbReference type="AlphaFoldDB" id="A0A5C8NNN9"/>
<evidence type="ECO:0000313" key="2">
    <source>
        <dbReference type="EMBL" id="TXL62892.1"/>
    </source>
</evidence>
<proteinExistence type="predicted"/>
<keyword evidence="3" id="KW-1185">Reference proteome</keyword>
<dbReference type="RefSeq" id="WP_147683009.1">
    <property type="nucleotide sequence ID" value="NZ_VDUX01000001.1"/>
</dbReference>
<comment type="caution">
    <text evidence="2">The sequence shown here is derived from an EMBL/GenBank/DDBJ whole genome shotgun (WGS) entry which is preliminary data.</text>
</comment>
<name>A0A5C8NNN9_9ACTN</name>
<protein>
    <submittedName>
        <fullName evidence="2">SH3 domain-containing protein</fullName>
    </submittedName>
</protein>
<dbReference type="OrthoDB" id="2989771at2"/>
<dbReference type="Pfam" id="PF26571">
    <property type="entry name" value="VldE"/>
    <property type="match status" value="1"/>
</dbReference>
<evidence type="ECO:0000259" key="1">
    <source>
        <dbReference type="Pfam" id="PF26571"/>
    </source>
</evidence>
<reference evidence="2 3" key="1">
    <citation type="submission" date="2019-06" db="EMBL/GenBank/DDBJ databases">
        <title>Aeromicrobium sp. nov., isolated from a maize field.</title>
        <authorList>
            <person name="Lin S.-Y."/>
            <person name="Tsai C.-F."/>
            <person name="Young C.-C."/>
        </authorList>
    </citation>
    <scope>NUCLEOTIDE SEQUENCE [LARGE SCALE GENOMIC DNA]</scope>
    <source>
        <strain evidence="2 3">CC-CFT486</strain>
    </source>
</reference>
<gene>
    <name evidence="2" type="ORF">FHP06_01210</name>
</gene>
<dbReference type="InterPro" id="IPR058593">
    <property type="entry name" value="ARB_07466-like_C"/>
</dbReference>
<accession>A0A5C8NNN9</accession>
<dbReference type="EMBL" id="VDUX01000001">
    <property type="protein sequence ID" value="TXL62892.1"/>
    <property type="molecule type" value="Genomic_DNA"/>
</dbReference>
<dbReference type="Proteomes" id="UP000321571">
    <property type="component" value="Unassembled WGS sequence"/>
</dbReference>
<sequence length="279" mass="29081">MASARHKHAAAARRRRSLTQMALPAAGLLTILGTSTAVVMSDSSPVRAVADGADRDLIAAAMQGDHTISRSAERPPLPNEAAADDRVKGHLYVGQVPVDVFADAAKGSPVLATLKPGTKVDVTGKTSGSWTQIMHKDVPRWVLSAGVGKKQPLGSAPCPGGSSVESGLQPDTILVHRAVCAAFPAVARWGGRSGGGEHASGRAIDIMIGSDMALGYRIADFARAHARELGISQVIWHQHIWTVQRAGDGWRSMSSRGSATANHMDHVHVTTYGSAGTAG</sequence>
<feature type="domain" description="ARB-07466-like C-terminal" evidence="1">
    <location>
        <begin position="165"/>
        <end position="264"/>
    </location>
</feature>
<organism evidence="2 3">
    <name type="scientific">Aeromicrobium terrae</name>
    <dbReference type="NCBI Taxonomy" id="2498846"/>
    <lineage>
        <taxon>Bacteria</taxon>
        <taxon>Bacillati</taxon>
        <taxon>Actinomycetota</taxon>
        <taxon>Actinomycetes</taxon>
        <taxon>Propionibacteriales</taxon>
        <taxon>Nocardioidaceae</taxon>
        <taxon>Aeromicrobium</taxon>
    </lineage>
</organism>